<accession>A0A8K1LH39</accession>
<evidence type="ECO:0000313" key="2">
    <source>
        <dbReference type="EMBL" id="TRZ13516.1"/>
    </source>
</evidence>
<evidence type="ECO:0000313" key="3">
    <source>
        <dbReference type="Proteomes" id="UP000796761"/>
    </source>
</evidence>
<organism evidence="2 3">
    <name type="scientific">Zosterops borbonicus</name>
    <dbReference type="NCBI Taxonomy" id="364589"/>
    <lineage>
        <taxon>Eukaryota</taxon>
        <taxon>Metazoa</taxon>
        <taxon>Chordata</taxon>
        <taxon>Craniata</taxon>
        <taxon>Vertebrata</taxon>
        <taxon>Euteleostomi</taxon>
        <taxon>Archelosauria</taxon>
        <taxon>Archosauria</taxon>
        <taxon>Dinosauria</taxon>
        <taxon>Saurischia</taxon>
        <taxon>Theropoda</taxon>
        <taxon>Coelurosauria</taxon>
        <taxon>Aves</taxon>
        <taxon>Neognathae</taxon>
        <taxon>Neoaves</taxon>
        <taxon>Telluraves</taxon>
        <taxon>Australaves</taxon>
        <taxon>Passeriformes</taxon>
        <taxon>Sylvioidea</taxon>
        <taxon>Zosteropidae</taxon>
        <taxon>Zosterops</taxon>
    </lineage>
</organism>
<comment type="caution">
    <text evidence="2">The sequence shown here is derived from an EMBL/GenBank/DDBJ whole genome shotgun (WGS) entry which is preliminary data.</text>
</comment>
<feature type="region of interest" description="Disordered" evidence="1">
    <location>
        <begin position="118"/>
        <end position="144"/>
    </location>
</feature>
<evidence type="ECO:0000256" key="1">
    <source>
        <dbReference type="SAM" id="MobiDB-lite"/>
    </source>
</evidence>
<gene>
    <name evidence="2" type="ORF">HGM15179_013591</name>
</gene>
<reference evidence="2" key="1">
    <citation type="submission" date="2019-04" db="EMBL/GenBank/DDBJ databases">
        <title>Genome assembly of Zosterops borbonicus 15179.</title>
        <authorList>
            <person name="Leroy T."/>
            <person name="Anselmetti Y."/>
            <person name="Tilak M.-K."/>
            <person name="Nabholz B."/>
        </authorList>
    </citation>
    <scope>NUCLEOTIDE SEQUENCE</scope>
    <source>
        <strain evidence="2">HGM_15179</strain>
        <tissue evidence="2">Muscle</tissue>
    </source>
</reference>
<proteinExistence type="predicted"/>
<protein>
    <submittedName>
        <fullName evidence="2">Uncharacterized protein</fullName>
    </submittedName>
</protein>
<dbReference type="EMBL" id="SWJQ01000504">
    <property type="protein sequence ID" value="TRZ13516.1"/>
    <property type="molecule type" value="Genomic_DNA"/>
</dbReference>
<name>A0A8K1LH39_9PASS</name>
<dbReference type="AlphaFoldDB" id="A0A8K1LH39"/>
<dbReference type="Proteomes" id="UP000796761">
    <property type="component" value="Unassembled WGS sequence"/>
</dbReference>
<feature type="region of interest" description="Disordered" evidence="1">
    <location>
        <begin position="27"/>
        <end position="99"/>
    </location>
</feature>
<sequence>MLSKSPGMNSREFLDEGCYQSHLAAPTALIPGNSGPGMLSESPDSALLARIPGNSGPGMLPESPGSTPGMDSREFLNQEISEPGMLSESPGGTHGMDSREFLDQGCYQSHLAWIPGDAEPNPGVAPQLPGLFHKAVPASPEDLQ</sequence>
<keyword evidence="3" id="KW-1185">Reference proteome</keyword>